<dbReference type="RefSeq" id="XP_002583634.1">
    <property type="nucleotide sequence ID" value="XM_002583588.1"/>
</dbReference>
<feature type="region of interest" description="Disordered" evidence="1">
    <location>
        <begin position="20"/>
        <end position="53"/>
    </location>
</feature>
<protein>
    <submittedName>
        <fullName evidence="3">Uncharacterized protein</fullName>
    </submittedName>
</protein>
<dbReference type="Proteomes" id="UP000002058">
    <property type="component" value="Unassembled WGS sequence"/>
</dbReference>
<feature type="transmembrane region" description="Helical" evidence="2">
    <location>
        <begin position="371"/>
        <end position="398"/>
    </location>
</feature>
<evidence type="ECO:0000313" key="3">
    <source>
        <dbReference type="EMBL" id="EEP81736.1"/>
    </source>
</evidence>
<feature type="compositionally biased region" description="Basic and acidic residues" evidence="1">
    <location>
        <begin position="163"/>
        <end position="181"/>
    </location>
</feature>
<sequence length="402" mass="44208">MSRGFSQWFGAGVNPFALKGRLKNVQRKAQQKQQERKQRKQQQKDQLAPEAVPQKDIDVVLAVVCEDEGEDAANEKHAEDAHANEAALQKIGVSLDLNKPVSCEHFSETPERMTENSDAGCASQPGSSLCLAPLEPNTEPSAAPDEDKEVFEGFDGQITPKFGSDDHRRREHFQEPDKPTCDADVSEALEKKTEEDDPGCNAPPGTAPRSPSPEPILEPPKESDDTETKPPEVPLEEQPHEPKKSPGDIQTGTPMKEAIPCPPSPRERVESSDSESDIKRIFAQRRRSKRTARQTRDTQVKVNVRLTLDDALCAAVQGRMGETNTAKTDPDPESSRRNEVRASGEFTEDIDAGDGLHPVEQRRWFETPVDLFSPLGIGSLVAVGVVAAAFGFTARLVYGRFD</sequence>
<gene>
    <name evidence="3" type="ORF">UREG_06601</name>
</gene>
<dbReference type="HOGENOM" id="CLU_685491_0_0_1"/>
<proteinExistence type="predicted"/>
<feature type="compositionally biased region" description="Basic and acidic residues" evidence="1">
    <location>
        <begin position="265"/>
        <end position="280"/>
    </location>
</feature>
<feature type="region of interest" description="Disordered" evidence="1">
    <location>
        <begin position="319"/>
        <end position="354"/>
    </location>
</feature>
<dbReference type="VEuPathDB" id="FungiDB:UREG_06601"/>
<feature type="compositionally biased region" description="Basic residues" evidence="1">
    <location>
        <begin position="20"/>
        <end position="30"/>
    </location>
</feature>
<keyword evidence="2" id="KW-0472">Membrane</keyword>
<feature type="compositionally biased region" description="Basic residues" evidence="1">
    <location>
        <begin position="282"/>
        <end position="293"/>
    </location>
</feature>
<feature type="compositionally biased region" description="Basic and acidic residues" evidence="1">
    <location>
        <begin position="219"/>
        <end position="230"/>
    </location>
</feature>
<name>C4JVK9_UNCRE</name>
<evidence type="ECO:0000313" key="4">
    <source>
        <dbReference type="Proteomes" id="UP000002058"/>
    </source>
</evidence>
<feature type="region of interest" description="Disordered" evidence="1">
    <location>
        <begin position="107"/>
        <end position="298"/>
    </location>
</feature>
<reference evidence="4" key="1">
    <citation type="journal article" date="2009" name="Genome Res.">
        <title>Comparative genomic analyses of the human fungal pathogens Coccidioides and their relatives.</title>
        <authorList>
            <person name="Sharpton T.J."/>
            <person name="Stajich J.E."/>
            <person name="Rounsley S.D."/>
            <person name="Gardner M.J."/>
            <person name="Wortman J.R."/>
            <person name="Jordar V.S."/>
            <person name="Maiti R."/>
            <person name="Kodira C.D."/>
            <person name="Neafsey D.E."/>
            <person name="Zeng Q."/>
            <person name="Hung C.-Y."/>
            <person name="McMahan C."/>
            <person name="Muszewska A."/>
            <person name="Grynberg M."/>
            <person name="Mandel M.A."/>
            <person name="Kellner E.M."/>
            <person name="Barker B.M."/>
            <person name="Galgiani J.N."/>
            <person name="Orbach M.J."/>
            <person name="Kirkland T.N."/>
            <person name="Cole G.T."/>
            <person name="Henn M.R."/>
            <person name="Birren B.W."/>
            <person name="Taylor J.W."/>
        </authorList>
    </citation>
    <scope>NUCLEOTIDE SEQUENCE [LARGE SCALE GENOMIC DNA]</scope>
    <source>
        <strain evidence="4">UAMH 1704</strain>
    </source>
</reference>
<dbReference type="GeneID" id="8438430"/>
<accession>C4JVK9</accession>
<feature type="compositionally biased region" description="Basic and acidic residues" evidence="1">
    <location>
        <begin position="237"/>
        <end position="246"/>
    </location>
</feature>
<dbReference type="EMBL" id="CH476618">
    <property type="protein sequence ID" value="EEP81736.1"/>
    <property type="molecule type" value="Genomic_DNA"/>
</dbReference>
<evidence type="ECO:0000256" key="2">
    <source>
        <dbReference type="SAM" id="Phobius"/>
    </source>
</evidence>
<feature type="compositionally biased region" description="Basic and acidic residues" evidence="1">
    <location>
        <begin position="328"/>
        <end position="342"/>
    </location>
</feature>
<dbReference type="AlphaFoldDB" id="C4JVK9"/>
<keyword evidence="2" id="KW-1133">Transmembrane helix</keyword>
<dbReference type="KEGG" id="ure:UREG_06601"/>
<keyword evidence="4" id="KW-1185">Reference proteome</keyword>
<organism evidence="3 4">
    <name type="scientific">Uncinocarpus reesii (strain UAMH 1704)</name>
    <dbReference type="NCBI Taxonomy" id="336963"/>
    <lineage>
        <taxon>Eukaryota</taxon>
        <taxon>Fungi</taxon>
        <taxon>Dikarya</taxon>
        <taxon>Ascomycota</taxon>
        <taxon>Pezizomycotina</taxon>
        <taxon>Eurotiomycetes</taxon>
        <taxon>Eurotiomycetidae</taxon>
        <taxon>Onygenales</taxon>
        <taxon>Onygenaceae</taxon>
        <taxon>Uncinocarpus</taxon>
    </lineage>
</organism>
<evidence type="ECO:0000256" key="1">
    <source>
        <dbReference type="SAM" id="MobiDB-lite"/>
    </source>
</evidence>
<keyword evidence="2" id="KW-0812">Transmembrane</keyword>
<dbReference type="InParanoid" id="C4JVK9"/>